<name>A0ABW2UDI2_9BACT</name>
<sequence>MSTTHQQAYLAIEIKPADEAENERLLAVRQYVQAHAHQSDLRALAPYVRELMGEGYQVVCGRSHIWMKRKEDTERLAIIADRLATSYRDWYEPATPSGPRASIRTEESLPIPDQVMMPANSPQH</sequence>
<organism evidence="2 3">
    <name type="scientific">Hymenobacter humi</name>
    <dbReference type="NCBI Taxonomy" id="1411620"/>
    <lineage>
        <taxon>Bacteria</taxon>
        <taxon>Pseudomonadati</taxon>
        <taxon>Bacteroidota</taxon>
        <taxon>Cytophagia</taxon>
        <taxon>Cytophagales</taxon>
        <taxon>Hymenobacteraceae</taxon>
        <taxon>Hymenobacter</taxon>
    </lineage>
</organism>
<proteinExistence type="predicted"/>
<protein>
    <submittedName>
        <fullName evidence="2">Uncharacterized protein</fullName>
    </submittedName>
</protein>
<evidence type="ECO:0000256" key="1">
    <source>
        <dbReference type="SAM" id="MobiDB-lite"/>
    </source>
</evidence>
<dbReference type="Proteomes" id="UP001596513">
    <property type="component" value="Unassembled WGS sequence"/>
</dbReference>
<evidence type="ECO:0000313" key="2">
    <source>
        <dbReference type="EMBL" id="MFC7670876.1"/>
    </source>
</evidence>
<dbReference type="EMBL" id="JBHTEK010000004">
    <property type="protein sequence ID" value="MFC7670876.1"/>
    <property type="molecule type" value="Genomic_DNA"/>
</dbReference>
<gene>
    <name evidence="2" type="ORF">ACFQT0_28410</name>
</gene>
<comment type="caution">
    <text evidence="2">The sequence shown here is derived from an EMBL/GenBank/DDBJ whole genome shotgun (WGS) entry which is preliminary data.</text>
</comment>
<dbReference type="RefSeq" id="WP_380206644.1">
    <property type="nucleotide sequence ID" value="NZ_JBHTEK010000004.1"/>
</dbReference>
<keyword evidence="3" id="KW-1185">Reference proteome</keyword>
<reference evidence="3" key="1">
    <citation type="journal article" date="2019" name="Int. J. Syst. Evol. Microbiol.">
        <title>The Global Catalogue of Microorganisms (GCM) 10K type strain sequencing project: providing services to taxonomists for standard genome sequencing and annotation.</title>
        <authorList>
            <consortium name="The Broad Institute Genomics Platform"/>
            <consortium name="The Broad Institute Genome Sequencing Center for Infectious Disease"/>
            <person name="Wu L."/>
            <person name="Ma J."/>
        </authorList>
    </citation>
    <scope>NUCLEOTIDE SEQUENCE [LARGE SCALE GENOMIC DNA]</scope>
    <source>
        <strain evidence="3">JCM 19635</strain>
    </source>
</reference>
<evidence type="ECO:0000313" key="3">
    <source>
        <dbReference type="Proteomes" id="UP001596513"/>
    </source>
</evidence>
<accession>A0ABW2UDI2</accession>
<feature type="region of interest" description="Disordered" evidence="1">
    <location>
        <begin position="90"/>
        <end position="124"/>
    </location>
</feature>